<reference evidence="1 2" key="1">
    <citation type="journal article" date="2015" name="Infect. Genet. Evol.">
        <title>Unique genomic organization of a novel Avipoxvirus detected in turkey (Meleagris gallopavo).</title>
        <authorList>
            <person name="Banyai K."/>
            <person name="Palya V."/>
            <person name="Denes B."/>
            <person name="Glavits R."/>
            <person name="Ivanics E."/>
            <person name="Horvath B."/>
            <person name="Farkas S.L."/>
            <person name="Marton S."/>
            <person name="Balint A."/>
            <person name="Gyuranecz M."/>
            <person name="Erdelyi K."/>
            <person name="Dan A."/>
        </authorList>
    </citation>
    <scope>NUCLEOTIDE SEQUENCE [LARGE SCALE GENOMIC DNA]</scope>
    <source>
        <strain evidence="1 2">TKPV-HU1124/2011</strain>
    </source>
</reference>
<sequence length="351" mass="40247">MGITCMENNRIALHVFSESHFAKFKEKLFGYLSVKSMSDIKSLSTASKIFDIAEGNEVIRESDRKSNQLVLLDVFDTDTLEYLKSLIYDGIKDVVDDIIINNAATIVIYEKGDYFLKHRDFSNLFSHGLECAHLLLYLEVAEKGGETVVYLDNNSLFKTKADIILDKSIFHEGAVVESGRKCIALFDILLDLKKSSYPNKIASIEYSDNIIELYDKEDNRTLCYCDIEIERLVGNKDTFRVGVILDRSGRCIKTHLNGIIKHAEEYTSLEAMLLLHMIELDDLWTWHRKNIIWSSIDKSQKCFIPEDIALFNELKSISSSEHAKNKPLKGFCNDGEEYIHCSISQYYFNLP</sequence>
<proteinExistence type="predicted"/>
<dbReference type="RefSeq" id="YP_009177140.1">
    <property type="nucleotide sequence ID" value="NC_028238.1"/>
</dbReference>
<evidence type="ECO:0000313" key="1">
    <source>
        <dbReference type="EMBL" id="ALA62493.1"/>
    </source>
</evidence>
<name>A0A0M3ZEN9_9POXV</name>
<evidence type="ECO:0000313" key="2">
    <source>
        <dbReference type="Proteomes" id="UP000142477"/>
    </source>
</evidence>
<accession>A0A0M3ZEN9</accession>
<dbReference type="KEGG" id="vg:26122809"/>
<dbReference type="Pfam" id="PF03336">
    <property type="entry name" value="Pox_C4_C10"/>
    <property type="match status" value="1"/>
</dbReference>
<dbReference type="EMBL" id="KP728110">
    <property type="protein sequence ID" value="ALA62493.1"/>
    <property type="molecule type" value="Genomic_DNA"/>
</dbReference>
<organism evidence="1 2">
    <name type="scientific">Turkeypox virus</name>
    <dbReference type="NCBI Taxonomy" id="336486"/>
    <lineage>
        <taxon>Viruses</taxon>
        <taxon>Varidnaviria</taxon>
        <taxon>Bamfordvirae</taxon>
        <taxon>Nucleocytoviricota</taxon>
        <taxon>Pokkesviricetes</taxon>
        <taxon>Chitovirales</taxon>
        <taxon>Poxviridae</taxon>
        <taxon>Chordopoxvirinae</taxon>
        <taxon>Avipoxvirus</taxon>
        <taxon>Avipoxvirus turkeypox</taxon>
    </lineage>
</organism>
<protein>
    <submittedName>
        <fullName evidence="1">C4L/C10L-like family protein</fullName>
    </submittedName>
</protein>
<dbReference type="GeneID" id="26122809"/>
<dbReference type="Gene3D" id="2.60.120.620">
    <property type="entry name" value="q2cbj1_9rhob like domain"/>
    <property type="match status" value="1"/>
</dbReference>
<dbReference type="PIRSF" id="PIRSF003698">
    <property type="entry name" value="VAC_C10L"/>
    <property type="match status" value="1"/>
</dbReference>
<dbReference type="InterPro" id="IPR005004">
    <property type="entry name" value="Poxvirus_C4/C10"/>
</dbReference>
<dbReference type="OrthoDB" id="15339at10239"/>
<dbReference type="Proteomes" id="UP000142477">
    <property type="component" value="Segment"/>
</dbReference>
<keyword evidence="2" id="KW-1185">Reference proteome</keyword>